<evidence type="ECO:0000256" key="13">
    <source>
        <dbReference type="ARBA" id="ARBA00045128"/>
    </source>
</evidence>
<feature type="transmembrane region" description="Helical" evidence="14">
    <location>
        <begin position="20"/>
        <end position="43"/>
    </location>
</feature>
<evidence type="ECO:0000313" key="17">
    <source>
        <dbReference type="EnsemblMetazoa" id="AMEM001772-PA"/>
    </source>
</evidence>
<evidence type="ECO:0000313" key="18">
    <source>
        <dbReference type="Proteomes" id="UP000075903"/>
    </source>
</evidence>
<dbReference type="Pfam" id="PF00534">
    <property type="entry name" value="Glycos_transf_1"/>
    <property type="match status" value="1"/>
</dbReference>
<evidence type="ECO:0000256" key="1">
    <source>
        <dbReference type="ARBA" id="ARBA00004389"/>
    </source>
</evidence>
<evidence type="ECO:0000256" key="9">
    <source>
        <dbReference type="ARBA" id="ARBA00022824"/>
    </source>
</evidence>
<evidence type="ECO:0000256" key="6">
    <source>
        <dbReference type="ARBA" id="ARBA00022676"/>
    </source>
</evidence>
<dbReference type="GO" id="GO:0006487">
    <property type="term" value="P:protein N-linked glycosylation"/>
    <property type="evidence" value="ECO:0007669"/>
    <property type="project" value="TreeGrafter"/>
</dbReference>
<comment type="subcellular location">
    <subcellularLocation>
        <location evidence="1">Endoplasmic reticulum membrane</location>
        <topology evidence="1">Single-pass membrane protein</topology>
    </subcellularLocation>
</comment>
<dbReference type="VEuPathDB" id="VectorBase:AMEM21_004782"/>
<comment type="pathway">
    <text evidence="2 14">Protein modification; protein glycosylation.</text>
</comment>
<keyword evidence="9 14" id="KW-0256">Endoplasmic reticulum</keyword>
<evidence type="ECO:0000259" key="15">
    <source>
        <dbReference type="Pfam" id="PF00534"/>
    </source>
</evidence>
<keyword evidence="8 14" id="KW-0812">Transmembrane</keyword>
<evidence type="ECO:0000256" key="8">
    <source>
        <dbReference type="ARBA" id="ARBA00022692"/>
    </source>
</evidence>
<feature type="domain" description="ALG11 mannosyltransferase N-terminal" evidence="16">
    <location>
        <begin position="61"/>
        <end position="267"/>
    </location>
</feature>
<dbReference type="Pfam" id="PF15924">
    <property type="entry name" value="ALG11_N"/>
    <property type="match status" value="1"/>
</dbReference>
<reference evidence="17" key="1">
    <citation type="submission" date="2020-05" db="UniProtKB">
        <authorList>
            <consortium name="EnsemblMetazoa"/>
        </authorList>
    </citation>
    <scope>IDENTIFICATION</scope>
    <source>
        <strain evidence="17">MAF</strain>
    </source>
</reference>
<evidence type="ECO:0000256" key="11">
    <source>
        <dbReference type="ARBA" id="ARBA00023136"/>
    </source>
</evidence>
<dbReference type="SUPFAM" id="SSF53756">
    <property type="entry name" value="UDP-Glycosyltransferase/glycogen phosphorylase"/>
    <property type="match status" value="1"/>
</dbReference>
<evidence type="ECO:0000256" key="5">
    <source>
        <dbReference type="ARBA" id="ARBA00022018"/>
    </source>
</evidence>
<comment type="catalytic activity">
    <reaction evidence="12 14">
        <text>an alpha-D-Man-(1-&gt;3)-[alpha-D-Man-(1-&gt;6)]-beta-D-Man-(1-&gt;4)-beta-D-GlcNAc-(1-&gt;4)-alpha-D-GlcNAc-diphospho-di-trans,poly-cis-dolichol + 2 GDP-alpha-D-mannose = an alpha-D-Man-(1-&gt;2)-alpha-D-Man-(1-&gt;2)-alpha-D-Man-(1-&gt;3)-[alpha-D-Man-(1-&gt;6)]-beta-D-Man-(1-&gt;4)-beta-D-GlcNAc-(1-&gt;4)-alpha-D-GlcNAc-diphospho-di-trans,poly-cis-dolichol + 2 GDP + 2 H(+)</text>
        <dbReference type="Rhea" id="RHEA:29523"/>
        <dbReference type="Rhea" id="RHEA-COMP:19515"/>
        <dbReference type="Rhea" id="RHEA-COMP:19516"/>
        <dbReference type="ChEBI" id="CHEBI:15378"/>
        <dbReference type="ChEBI" id="CHEBI:57527"/>
        <dbReference type="ChEBI" id="CHEBI:58189"/>
        <dbReference type="ChEBI" id="CHEBI:132511"/>
        <dbReference type="ChEBI" id="CHEBI:132515"/>
        <dbReference type="EC" id="2.4.1.131"/>
    </reaction>
    <physiologicalReaction direction="left-to-right" evidence="12 14">
        <dbReference type="Rhea" id="RHEA:29524"/>
    </physiologicalReaction>
</comment>
<dbReference type="InterPro" id="IPR031814">
    <property type="entry name" value="ALG11_N"/>
</dbReference>
<sequence length="492" mass="56631">MLVAVIELSLFGSAMFCWCSFVYILFFLGSFLAIGLLTVCLLLRQLIKFQRRKRTDPSVKHVAFFHPYCNAGGGGERVLWCAIRALLTRYENIKLFVYTGDTDAKPADILAKAERSFNLKLAADRITFVYLRKRCWVEASKYPHFTLLGQSLGSIVLAFEALLKLQPDVFIDTMGYAFTYPVFSYFGGCKIGCYTHYPTISTDMLRRVQSQTQSFNNRGYVAKNPFATWLKIVYYRLFSRIYGWVGRCADTVMVNSSWTENHIISLWDVPYKTHRVYPPCEVSQLKRLESLTDERDEQIIILSVGQYRPEKDHPLQLQAMYELRTLLNNDEALWNRLKLLIVGSCRDEEDRVRVKNMQDLAKHLSLENAVEFRVNVPYRELLECYQRATIGLHCMWNEHFGISVVDCMAAGLIMVANRSGGPLMDIVETSEGSQNGYLAFDAYDYARCIANILYNTPEYNARIREAARASVERFSEKEFENGFLRAISPIMD</sequence>
<dbReference type="PANTHER" id="PTHR45919">
    <property type="entry name" value="GDP-MAN:MAN(3)GLCNAC(2)-PP-DOL ALPHA-1,2-MANNOSYLTRANSFERASE"/>
    <property type="match status" value="1"/>
</dbReference>
<evidence type="ECO:0000256" key="12">
    <source>
        <dbReference type="ARBA" id="ARBA00045065"/>
    </source>
</evidence>
<comment type="function">
    <text evidence="13">GDP-Man:Man(3)GlcNAc(2)-PP-Dol alpha-1,2-mannosyltransferase that operates in the biosynthetic pathway of dolichol-linked oligosaccharides, the glycan precursors employed in protein asparagine (N)-glycosylation. The assembly of dolichol-linked oligosaccharides begins on the cytosolic side of the endoplasmic reticulum membrane and finishes in its lumen. The sequential addition of sugars to dolichol pyrophosphate produces dolichol-linked oligosaccharides containing fourteen sugars, including two GlcNAcs, nine mannoses and three glucoses. Once assembled, the oligosaccharide is transferred from the lipid to nascent proteins by oligosaccharyltransferases. Catalyzes, on the cytoplasmic face of the endoplasmic reticulum, the addition of the fourth and fifth mannose residues to the dolichol-linked oligosaccharide chain, to produce Man(5)GlcNAc(2)-PP-dolichol core oligosaccharide. Man(5)GlcNAc(2)-PP-dolichol is a substrate for ALG3, the following enzyme in the biosynthetic pathway.</text>
</comment>
<dbReference type="PANTHER" id="PTHR45919:SF1">
    <property type="entry name" value="GDP-MAN:MAN(3)GLCNAC(2)-PP-DOL ALPHA-1,2-MANNOSYLTRANSFERASE"/>
    <property type="match status" value="1"/>
</dbReference>
<proteinExistence type="inferred from homology"/>
<dbReference type="VEuPathDB" id="VectorBase:AMEM001772"/>
<dbReference type="InterPro" id="IPR001296">
    <property type="entry name" value="Glyco_trans_1"/>
</dbReference>
<evidence type="ECO:0000256" key="2">
    <source>
        <dbReference type="ARBA" id="ARBA00004922"/>
    </source>
</evidence>
<evidence type="ECO:0000256" key="7">
    <source>
        <dbReference type="ARBA" id="ARBA00022679"/>
    </source>
</evidence>
<keyword evidence="7 14" id="KW-0808">Transferase</keyword>
<dbReference type="Proteomes" id="UP000075903">
    <property type="component" value="Unassembled WGS sequence"/>
</dbReference>
<dbReference type="GO" id="GO:0005789">
    <property type="term" value="C:endoplasmic reticulum membrane"/>
    <property type="evidence" value="ECO:0007669"/>
    <property type="project" value="UniProtKB-SubCell"/>
</dbReference>
<dbReference type="CDD" id="cd03806">
    <property type="entry name" value="GT4_ALG11-like"/>
    <property type="match status" value="1"/>
</dbReference>
<name>A0A182UQ95_ANOME</name>
<keyword evidence="10 14" id="KW-1133">Transmembrane helix</keyword>
<protein>
    <recommendedName>
        <fullName evidence="5 14">GDP-Man:Man(3)GlcNAc(2)-PP-Dol alpha-1,2-mannosyltransferase</fullName>
        <ecNumber evidence="4 14">2.4.1.131</ecNumber>
    </recommendedName>
</protein>
<comment type="similarity">
    <text evidence="3 14">Belongs to the glycosyltransferase group 1 family. Glycosyltransferase 4 subfamily.</text>
</comment>
<dbReference type="STRING" id="30066.A0A182UQ95"/>
<keyword evidence="11 14" id="KW-0472">Membrane</keyword>
<evidence type="ECO:0000256" key="10">
    <source>
        <dbReference type="ARBA" id="ARBA00022989"/>
    </source>
</evidence>
<dbReference type="EnsemblMetazoa" id="AMEM001772-RA">
    <property type="protein sequence ID" value="AMEM001772-PA"/>
    <property type="gene ID" value="AMEM001772"/>
</dbReference>
<dbReference type="GO" id="GO:0004377">
    <property type="term" value="F:GDP-Man:Man(3)GlcNAc(2)-PP-Dol alpha-1,2-mannosyltransferase activity"/>
    <property type="evidence" value="ECO:0007669"/>
    <property type="project" value="UniProtKB-UniRule"/>
</dbReference>
<dbReference type="UniPathway" id="UPA00378"/>
<accession>A0A182UQ95</accession>
<dbReference type="EC" id="2.4.1.131" evidence="4 14"/>
<evidence type="ECO:0000256" key="14">
    <source>
        <dbReference type="RuleBase" id="RU367051"/>
    </source>
</evidence>
<keyword evidence="6 14" id="KW-0328">Glycosyltransferase</keyword>
<organism evidence="17 18">
    <name type="scientific">Anopheles merus</name>
    <name type="common">Mosquito</name>
    <dbReference type="NCBI Taxonomy" id="30066"/>
    <lineage>
        <taxon>Eukaryota</taxon>
        <taxon>Metazoa</taxon>
        <taxon>Ecdysozoa</taxon>
        <taxon>Arthropoda</taxon>
        <taxon>Hexapoda</taxon>
        <taxon>Insecta</taxon>
        <taxon>Pterygota</taxon>
        <taxon>Neoptera</taxon>
        <taxon>Endopterygota</taxon>
        <taxon>Diptera</taxon>
        <taxon>Nematocera</taxon>
        <taxon>Culicoidea</taxon>
        <taxon>Culicidae</taxon>
        <taxon>Anophelinae</taxon>
        <taxon>Anopheles</taxon>
    </lineage>
</organism>
<evidence type="ECO:0000256" key="4">
    <source>
        <dbReference type="ARBA" id="ARBA00012645"/>
    </source>
</evidence>
<evidence type="ECO:0000256" key="3">
    <source>
        <dbReference type="ARBA" id="ARBA00009481"/>
    </source>
</evidence>
<keyword evidence="18" id="KW-1185">Reference proteome</keyword>
<dbReference type="InterPro" id="IPR038013">
    <property type="entry name" value="ALG11"/>
</dbReference>
<dbReference type="Gene3D" id="3.40.50.2000">
    <property type="entry name" value="Glycogen Phosphorylase B"/>
    <property type="match status" value="1"/>
</dbReference>
<feature type="domain" description="Glycosyl transferase family 1" evidence="15">
    <location>
        <begin position="294"/>
        <end position="468"/>
    </location>
</feature>
<dbReference type="AlphaFoldDB" id="A0A182UQ95"/>
<evidence type="ECO:0000259" key="16">
    <source>
        <dbReference type="Pfam" id="PF15924"/>
    </source>
</evidence>